<dbReference type="AlphaFoldDB" id="A0A0L7RGB2"/>
<evidence type="ECO:0000313" key="1">
    <source>
        <dbReference type="EMBL" id="KOC69869.1"/>
    </source>
</evidence>
<gene>
    <name evidence="1" type="ORF">WH47_07079</name>
</gene>
<name>A0A0L7RGB2_9HYME</name>
<sequence>MQGNVVSKLDKTVLDIASDIAVCNFDDGLLSIIQIMQVLGMTIGVQCYVQFLLQSPQSDR</sequence>
<protein>
    <submittedName>
        <fullName evidence="1">Uncharacterized protein</fullName>
    </submittedName>
</protein>
<dbReference type="EMBL" id="KQ414598">
    <property type="protein sequence ID" value="KOC69869.1"/>
    <property type="molecule type" value="Genomic_DNA"/>
</dbReference>
<accession>A0A0L7RGB2</accession>
<keyword evidence="2" id="KW-1185">Reference proteome</keyword>
<reference evidence="1 2" key="1">
    <citation type="submission" date="2015-07" db="EMBL/GenBank/DDBJ databases">
        <title>The genome of Habropoda laboriosa.</title>
        <authorList>
            <person name="Pan H."/>
            <person name="Kapheim K."/>
        </authorList>
    </citation>
    <scope>NUCLEOTIDE SEQUENCE [LARGE SCALE GENOMIC DNA]</scope>
    <source>
        <strain evidence="1">0110345459</strain>
    </source>
</reference>
<dbReference type="Proteomes" id="UP000053825">
    <property type="component" value="Unassembled WGS sequence"/>
</dbReference>
<organism evidence="1 2">
    <name type="scientific">Habropoda laboriosa</name>
    <dbReference type="NCBI Taxonomy" id="597456"/>
    <lineage>
        <taxon>Eukaryota</taxon>
        <taxon>Metazoa</taxon>
        <taxon>Ecdysozoa</taxon>
        <taxon>Arthropoda</taxon>
        <taxon>Hexapoda</taxon>
        <taxon>Insecta</taxon>
        <taxon>Pterygota</taxon>
        <taxon>Neoptera</taxon>
        <taxon>Endopterygota</taxon>
        <taxon>Hymenoptera</taxon>
        <taxon>Apocrita</taxon>
        <taxon>Aculeata</taxon>
        <taxon>Apoidea</taxon>
        <taxon>Anthophila</taxon>
        <taxon>Apidae</taxon>
        <taxon>Habropoda</taxon>
    </lineage>
</organism>
<proteinExistence type="predicted"/>
<evidence type="ECO:0000313" key="2">
    <source>
        <dbReference type="Proteomes" id="UP000053825"/>
    </source>
</evidence>